<dbReference type="NCBIfam" id="NF008726">
    <property type="entry name" value="PRK11728.1"/>
    <property type="match status" value="1"/>
</dbReference>
<protein>
    <submittedName>
        <fullName evidence="7">Putative FAD dependent oxidoreductase</fullName>
    </submittedName>
</protein>
<keyword evidence="3" id="KW-0274">FAD</keyword>
<proteinExistence type="inferred from homology"/>
<dbReference type="Proteomes" id="UP000000447">
    <property type="component" value="Chromosome"/>
</dbReference>
<dbReference type="Gene3D" id="3.30.9.10">
    <property type="entry name" value="D-Amino Acid Oxidase, subunit A, domain 2"/>
    <property type="match status" value="1"/>
</dbReference>
<evidence type="ECO:0000256" key="1">
    <source>
        <dbReference type="ARBA" id="ARBA00001974"/>
    </source>
</evidence>
<evidence type="ECO:0000256" key="5">
    <source>
        <dbReference type="ARBA" id="ARBA00037941"/>
    </source>
</evidence>
<dbReference type="Pfam" id="PF01266">
    <property type="entry name" value="DAO"/>
    <property type="match status" value="1"/>
</dbReference>
<dbReference type="KEGG" id="tro:trd_0887"/>
<dbReference type="HOGENOM" id="CLU_024775_0_1_0"/>
<comment type="cofactor">
    <cofactor evidence="1">
        <name>FAD</name>
        <dbReference type="ChEBI" id="CHEBI:57692"/>
    </cofactor>
</comment>
<evidence type="ECO:0000259" key="6">
    <source>
        <dbReference type="Pfam" id="PF01266"/>
    </source>
</evidence>
<evidence type="ECO:0000256" key="4">
    <source>
        <dbReference type="ARBA" id="ARBA00023002"/>
    </source>
</evidence>
<feature type="domain" description="FAD dependent oxidoreductase" evidence="6">
    <location>
        <begin position="3"/>
        <end position="391"/>
    </location>
</feature>
<evidence type="ECO:0000256" key="3">
    <source>
        <dbReference type="ARBA" id="ARBA00022827"/>
    </source>
</evidence>
<evidence type="ECO:0000313" key="8">
    <source>
        <dbReference type="Proteomes" id="UP000000447"/>
    </source>
</evidence>
<dbReference type="RefSeq" id="WP_012642266.1">
    <property type="nucleotide sequence ID" value="NC_011959.1"/>
</dbReference>
<reference evidence="7 8" key="1">
    <citation type="journal article" date="2009" name="PLoS ONE">
        <title>Complete genome sequence of the aerobic CO-oxidizing thermophile Thermomicrobium roseum.</title>
        <authorList>
            <person name="Wu D."/>
            <person name="Raymond J."/>
            <person name="Wu M."/>
            <person name="Chatterji S."/>
            <person name="Ren Q."/>
            <person name="Graham J.E."/>
            <person name="Bryant D.A."/>
            <person name="Robb F."/>
            <person name="Colman A."/>
            <person name="Tallon L.J."/>
            <person name="Badger J.H."/>
            <person name="Madupu R."/>
            <person name="Ward N.L."/>
            <person name="Eisen J.A."/>
        </authorList>
    </citation>
    <scope>NUCLEOTIDE SEQUENCE [LARGE SCALE GENOMIC DNA]</scope>
    <source>
        <strain evidence="8">ATCC 27502 / DSM 5159 / P-2</strain>
    </source>
</reference>
<gene>
    <name evidence="7" type="ordered locus">trd_0887</name>
</gene>
<name>B9KZG7_THERP</name>
<dbReference type="EMBL" id="CP001275">
    <property type="protein sequence ID" value="ACM06235.1"/>
    <property type="molecule type" value="Genomic_DNA"/>
</dbReference>
<keyword evidence="4" id="KW-0560">Oxidoreductase</keyword>
<evidence type="ECO:0000313" key="7">
    <source>
        <dbReference type="EMBL" id="ACM06235.1"/>
    </source>
</evidence>
<dbReference type="eggNOG" id="COG0579">
    <property type="taxonomic scope" value="Bacteria"/>
</dbReference>
<dbReference type="STRING" id="309801.trd_0887"/>
<keyword evidence="2" id="KW-0285">Flavoprotein</keyword>
<dbReference type="SUPFAM" id="SSF51905">
    <property type="entry name" value="FAD/NAD(P)-binding domain"/>
    <property type="match status" value="1"/>
</dbReference>
<dbReference type="Gene3D" id="3.50.50.60">
    <property type="entry name" value="FAD/NAD(P)-binding domain"/>
    <property type="match status" value="1"/>
</dbReference>
<organism evidence="7 8">
    <name type="scientific">Thermomicrobium roseum (strain ATCC 27502 / DSM 5159 / P-2)</name>
    <dbReference type="NCBI Taxonomy" id="309801"/>
    <lineage>
        <taxon>Bacteria</taxon>
        <taxon>Pseudomonadati</taxon>
        <taxon>Thermomicrobiota</taxon>
        <taxon>Thermomicrobia</taxon>
        <taxon>Thermomicrobiales</taxon>
        <taxon>Thermomicrobiaceae</taxon>
        <taxon>Thermomicrobium</taxon>
    </lineage>
</organism>
<accession>B9KZG7</accession>
<dbReference type="PANTHER" id="PTHR43104:SF2">
    <property type="entry name" value="L-2-HYDROXYGLUTARATE DEHYDROGENASE, MITOCHONDRIAL"/>
    <property type="match status" value="1"/>
</dbReference>
<dbReference type="InterPro" id="IPR006076">
    <property type="entry name" value="FAD-dep_OxRdtase"/>
</dbReference>
<dbReference type="AlphaFoldDB" id="B9KZG7"/>
<evidence type="ECO:0000256" key="2">
    <source>
        <dbReference type="ARBA" id="ARBA00022630"/>
    </source>
</evidence>
<dbReference type="OrthoDB" id="9801699at2"/>
<keyword evidence="8" id="KW-1185">Reference proteome</keyword>
<sequence>MFDVVVVGAGLVGLATARELLLRFPRVRLAVVEKEGKVAAHQSGHNSGVIHSGLYYRPGSLKARACVAGAAKLIRYCEERGIPYRLIGKLVVATNPDEIPRLLELFQRGQANGVQGLQLLGPEEIREREPAVTGVRAIWSPRTGIVDFVRVAEALADDIRTAGGEIRLGHHVMAFRQGNGTIAIETSAGCLETRFALVCAGLFSDRLARASGGGPDPAIVPFRGDYYVLRPERSHLVRTNVYPVPDPRFPFLGVHFTPRLDGSVWLGPNAVLAFAREGYRRTDVDWHDLWEAVSYPGFRILARRYWRVGLMELWRDFSRRAFLRELQRFVPELEEDDLLPGPSGVRAQAVTRDGQLVDDFVLERHGRVVHVRNAPSPAATSCLEIARLLVDELAESLPTR</sequence>
<dbReference type="PANTHER" id="PTHR43104">
    <property type="entry name" value="L-2-HYDROXYGLUTARATE DEHYDROGENASE, MITOCHONDRIAL"/>
    <property type="match status" value="1"/>
</dbReference>
<dbReference type="GO" id="GO:0047545">
    <property type="term" value="F:(S)-2-hydroxyglutarate dehydrogenase activity"/>
    <property type="evidence" value="ECO:0007669"/>
    <property type="project" value="TreeGrafter"/>
</dbReference>
<dbReference type="InterPro" id="IPR036188">
    <property type="entry name" value="FAD/NAD-bd_sf"/>
</dbReference>
<comment type="similarity">
    <text evidence="5">Belongs to the L2HGDH family.</text>
</comment>